<reference evidence="2 3" key="1">
    <citation type="submission" date="2015-04" db="EMBL/GenBank/DDBJ databases">
        <title>Whole genome shotgun sequence of Sphingomonas changbaiensis NBRC 104936.</title>
        <authorList>
            <person name="Katano-Makiyama Y."/>
            <person name="Hosoyama A."/>
            <person name="Hashimoto M."/>
            <person name="Noguchi M."/>
            <person name="Tsuchikane K."/>
            <person name="Ohji S."/>
            <person name="Yamazoe A."/>
            <person name="Ichikawa N."/>
            <person name="Kimura A."/>
            <person name="Fujita N."/>
        </authorList>
    </citation>
    <scope>NUCLEOTIDE SEQUENCE [LARGE SCALE GENOMIC DNA]</scope>
    <source>
        <strain evidence="2 3">NBRC 104936</strain>
    </source>
</reference>
<proteinExistence type="predicted"/>
<keyword evidence="3" id="KW-1185">Reference proteome</keyword>
<feature type="region of interest" description="Disordered" evidence="1">
    <location>
        <begin position="1"/>
        <end position="22"/>
    </location>
</feature>
<dbReference type="AlphaFoldDB" id="A0A0E9MQ58"/>
<comment type="caution">
    <text evidence="2">The sequence shown here is derived from an EMBL/GenBank/DDBJ whole genome shotgun (WGS) entry which is preliminary data.</text>
</comment>
<protein>
    <submittedName>
        <fullName evidence="2">Uncharacterized protein</fullName>
    </submittedName>
</protein>
<evidence type="ECO:0000313" key="3">
    <source>
        <dbReference type="Proteomes" id="UP000033202"/>
    </source>
</evidence>
<name>A0A0E9MQ58_9SPHN</name>
<evidence type="ECO:0000313" key="2">
    <source>
        <dbReference type="EMBL" id="GAO39633.1"/>
    </source>
</evidence>
<sequence length="410" mass="45110">MLAAAPLAPVVAQTSSPTAEDKVRGAARDARKRLDFADGRFSGAAYNWLVGQGRDAAFFLLGEEHGIAENPKLAAQLFRDLVPAGYGHVAVEISPPMAREVDRVLVRGGVPALTDYFGDQGSNVAFFGMREEAEWLSAARAAVPGARQVIWGNDYEVGADRRLIHLLKPMRKPAAAEAALSQLEKASTESWAQYEATRNPRFMYSFGGDPELVRAVRAAWPGIGPEADWILSTLEETFEVNRLWVSRQGWASNARRAANMRRNFLRHWQPCAASPKPPKVLLKYGSNHMIRGLNETSTFDLGSLVPELAEARGARSFHLLVLPGNESRAAVFDPTRFRYAPNAPKDSYQKGLEWMIGEARPDAFTLFDTHALRPLVYSNSSKVDPELLRVVFGYDAVLVMSGSTPSSNLL</sequence>
<dbReference type="SUPFAM" id="SSF159501">
    <property type="entry name" value="EreA/ChaN-like"/>
    <property type="match status" value="1"/>
</dbReference>
<organism evidence="2 3">
    <name type="scientific">Sphingomonas changbaiensis NBRC 104936</name>
    <dbReference type="NCBI Taxonomy" id="1219043"/>
    <lineage>
        <taxon>Bacteria</taxon>
        <taxon>Pseudomonadati</taxon>
        <taxon>Pseudomonadota</taxon>
        <taxon>Alphaproteobacteria</taxon>
        <taxon>Sphingomonadales</taxon>
        <taxon>Sphingomonadaceae</taxon>
        <taxon>Sphingomonas</taxon>
    </lineage>
</organism>
<feature type="compositionally biased region" description="Low complexity" evidence="1">
    <location>
        <begin position="1"/>
        <end position="12"/>
    </location>
</feature>
<dbReference type="STRING" id="1219043.SCH01S_35_00680"/>
<dbReference type="EMBL" id="BBWU01000035">
    <property type="protein sequence ID" value="GAO39633.1"/>
    <property type="molecule type" value="Genomic_DNA"/>
</dbReference>
<accession>A0A0E9MQ58</accession>
<evidence type="ECO:0000256" key="1">
    <source>
        <dbReference type="SAM" id="MobiDB-lite"/>
    </source>
</evidence>
<dbReference type="Proteomes" id="UP000033202">
    <property type="component" value="Unassembled WGS sequence"/>
</dbReference>
<gene>
    <name evidence="2" type="ORF">SCH01S_35_00680</name>
</gene>